<evidence type="ECO:0000256" key="8">
    <source>
        <dbReference type="SAM" id="Phobius"/>
    </source>
</evidence>
<dbReference type="Proteomes" id="UP001646157">
    <property type="component" value="Unassembled WGS sequence"/>
</dbReference>
<reference evidence="9 10" key="1">
    <citation type="submission" date="2021-01" db="EMBL/GenBank/DDBJ databases">
        <title>Genomic Encyclopedia of Type Strains, Phase IV (KMG-IV): sequencing the most valuable type-strain genomes for metagenomic binning, comparative biology and taxonomic classification.</title>
        <authorList>
            <person name="Goeker M."/>
        </authorList>
    </citation>
    <scope>NUCLEOTIDE SEQUENCE [LARGE SCALE GENOMIC DNA]</scope>
    <source>
        <strain evidence="9 10">DSM 24834</strain>
    </source>
</reference>
<protein>
    <submittedName>
        <fullName evidence="9">Paired small multidrug resistance pump</fullName>
    </submittedName>
</protein>
<dbReference type="PANTHER" id="PTHR30561:SF0">
    <property type="entry name" value="GUANIDINIUM EXPORTER"/>
    <property type="match status" value="1"/>
</dbReference>
<evidence type="ECO:0000313" key="10">
    <source>
        <dbReference type="Proteomes" id="UP001646157"/>
    </source>
</evidence>
<sequence>MNWLFVFIAGLLEIVWASYLKYADSYFDWIMTILLIGISFILLIRAYKTIPVAIAFTVFVGIGTIGTYIVGVILGEPYTIPQLLSLLVLVTGVVGVKVFTKSEQAAVRSDD</sequence>
<dbReference type="EMBL" id="JAFBDZ010000002">
    <property type="protein sequence ID" value="MBM7586090.1"/>
    <property type="molecule type" value="Genomic_DNA"/>
</dbReference>
<proteinExistence type="inferred from homology"/>
<keyword evidence="5 8" id="KW-1133">Transmembrane helix</keyword>
<comment type="subcellular location">
    <subcellularLocation>
        <location evidence="1 7">Cell membrane</location>
        <topology evidence="1 7">Multi-pass membrane protein</topology>
    </subcellularLocation>
</comment>
<gene>
    <name evidence="9" type="ORF">JOC86_002632</name>
</gene>
<evidence type="ECO:0000256" key="3">
    <source>
        <dbReference type="ARBA" id="ARBA00022475"/>
    </source>
</evidence>
<keyword evidence="4 7" id="KW-0812">Transmembrane</keyword>
<name>A0ABS2NE53_9BACI</name>
<dbReference type="RefSeq" id="WP_205173145.1">
    <property type="nucleotide sequence ID" value="NZ_JAFBDZ010000002.1"/>
</dbReference>
<evidence type="ECO:0000256" key="6">
    <source>
        <dbReference type="ARBA" id="ARBA00023136"/>
    </source>
</evidence>
<evidence type="ECO:0000256" key="2">
    <source>
        <dbReference type="ARBA" id="ARBA00022448"/>
    </source>
</evidence>
<dbReference type="InterPro" id="IPR037185">
    <property type="entry name" value="EmrE-like"/>
</dbReference>
<evidence type="ECO:0000313" key="9">
    <source>
        <dbReference type="EMBL" id="MBM7586090.1"/>
    </source>
</evidence>
<dbReference type="Gene3D" id="1.10.3730.20">
    <property type="match status" value="1"/>
</dbReference>
<evidence type="ECO:0000256" key="4">
    <source>
        <dbReference type="ARBA" id="ARBA00022692"/>
    </source>
</evidence>
<accession>A0ABS2NE53</accession>
<feature type="transmembrane region" description="Helical" evidence="8">
    <location>
        <begin position="54"/>
        <end position="74"/>
    </location>
</feature>
<feature type="transmembrane region" description="Helical" evidence="8">
    <location>
        <begin position="27"/>
        <end position="47"/>
    </location>
</feature>
<dbReference type="InterPro" id="IPR045324">
    <property type="entry name" value="Small_multidrug_res"/>
</dbReference>
<evidence type="ECO:0000256" key="1">
    <source>
        <dbReference type="ARBA" id="ARBA00004651"/>
    </source>
</evidence>
<organism evidence="9 10">
    <name type="scientific">Rossellomorea pakistanensis</name>
    <dbReference type="NCBI Taxonomy" id="992288"/>
    <lineage>
        <taxon>Bacteria</taxon>
        <taxon>Bacillati</taxon>
        <taxon>Bacillota</taxon>
        <taxon>Bacilli</taxon>
        <taxon>Bacillales</taxon>
        <taxon>Bacillaceae</taxon>
        <taxon>Rossellomorea</taxon>
    </lineage>
</organism>
<evidence type="ECO:0000256" key="5">
    <source>
        <dbReference type="ARBA" id="ARBA00022989"/>
    </source>
</evidence>
<keyword evidence="2" id="KW-0813">Transport</keyword>
<dbReference type="InterPro" id="IPR000390">
    <property type="entry name" value="Small_drug/metabolite_transptr"/>
</dbReference>
<dbReference type="PANTHER" id="PTHR30561">
    <property type="entry name" value="SMR FAMILY PROTON-DEPENDENT DRUG EFFLUX TRANSPORTER SUGE"/>
    <property type="match status" value="1"/>
</dbReference>
<keyword evidence="6 8" id="KW-0472">Membrane</keyword>
<evidence type="ECO:0000256" key="7">
    <source>
        <dbReference type="RuleBase" id="RU003942"/>
    </source>
</evidence>
<dbReference type="SUPFAM" id="SSF103481">
    <property type="entry name" value="Multidrug resistance efflux transporter EmrE"/>
    <property type="match status" value="1"/>
</dbReference>
<keyword evidence="3" id="KW-1003">Cell membrane</keyword>
<keyword evidence="10" id="KW-1185">Reference proteome</keyword>
<comment type="similarity">
    <text evidence="7">Belongs to the drug/metabolite transporter (DMT) superfamily. Small multidrug resistance (SMR) (TC 2.A.7.1) family.</text>
</comment>
<feature type="transmembrane region" description="Helical" evidence="8">
    <location>
        <begin position="80"/>
        <end position="99"/>
    </location>
</feature>
<dbReference type="Pfam" id="PF00893">
    <property type="entry name" value="Multi_Drug_Res"/>
    <property type="match status" value="1"/>
</dbReference>
<comment type="caution">
    <text evidence="9">The sequence shown here is derived from an EMBL/GenBank/DDBJ whole genome shotgun (WGS) entry which is preliminary data.</text>
</comment>